<dbReference type="SUPFAM" id="SSF53300">
    <property type="entry name" value="vWA-like"/>
    <property type="match status" value="1"/>
</dbReference>
<evidence type="ECO:0000313" key="4">
    <source>
        <dbReference type="EMBL" id="QDU95952.1"/>
    </source>
</evidence>
<dbReference type="InterPro" id="IPR036465">
    <property type="entry name" value="vWFA_dom_sf"/>
</dbReference>
<organism evidence="4 5">
    <name type="scientific">Lignipirellula cremea</name>
    <dbReference type="NCBI Taxonomy" id="2528010"/>
    <lineage>
        <taxon>Bacteria</taxon>
        <taxon>Pseudomonadati</taxon>
        <taxon>Planctomycetota</taxon>
        <taxon>Planctomycetia</taxon>
        <taxon>Pirellulales</taxon>
        <taxon>Pirellulaceae</taxon>
        <taxon>Lignipirellula</taxon>
    </lineage>
</organism>
<feature type="region of interest" description="Disordered" evidence="1">
    <location>
        <begin position="1"/>
        <end position="52"/>
    </location>
</feature>
<feature type="compositionally biased region" description="Acidic residues" evidence="1">
    <location>
        <begin position="28"/>
        <end position="52"/>
    </location>
</feature>
<feature type="domain" description="VWFA" evidence="3">
    <location>
        <begin position="229"/>
        <end position="370"/>
    </location>
</feature>
<dbReference type="KEGG" id="lcre:Pla8534_37710"/>
<reference evidence="4 5" key="1">
    <citation type="submission" date="2019-02" db="EMBL/GenBank/DDBJ databases">
        <title>Deep-cultivation of Planctomycetes and their phenomic and genomic characterization uncovers novel biology.</title>
        <authorList>
            <person name="Wiegand S."/>
            <person name="Jogler M."/>
            <person name="Boedeker C."/>
            <person name="Pinto D."/>
            <person name="Vollmers J."/>
            <person name="Rivas-Marin E."/>
            <person name="Kohn T."/>
            <person name="Peeters S.H."/>
            <person name="Heuer A."/>
            <person name="Rast P."/>
            <person name="Oberbeckmann S."/>
            <person name="Bunk B."/>
            <person name="Jeske O."/>
            <person name="Meyerdierks A."/>
            <person name="Storesund J.E."/>
            <person name="Kallscheuer N."/>
            <person name="Luecker S."/>
            <person name="Lage O.M."/>
            <person name="Pohl T."/>
            <person name="Merkel B.J."/>
            <person name="Hornburger P."/>
            <person name="Mueller R.-W."/>
            <person name="Bruemmer F."/>
            <person name="Labrenz M."/>
            <person name="Spormann A.M."/>
            <person name="Op den Camp H."/>
            <person name="Overmann J."/>
            <person name="Amann R."/>
            <person name="Jetten M.S.M."/>
            <person name="Mascher T."/>
            <person name="Medema M.H."/>
            <person name="Devos D.P."/>
            <person name="Kaster A.-K."/>
            <person name="Ovreas L."/>
            <person name="Rohde M."/>
            <person name="Galperin M.Y."/>
            <person name="Jogler C."/>
        </authorList>
    </citation>
    <scope>NUCLEOTIDE SEQUENCE [LARGE SCALE GENOMIC DNA]</scope>
    <source>
        <strain evidence="4 5">Pla85_3_4</strain>
    </source>
</reference>
<gene>
    <name evidence="4" type="ORF">Pla8534_37710</name>
</gene>
<evidence type="ECO:0000259" key="3">
    <source>
        <dbReference type="PROSITE" id="PS50234"/>
    </source>
</evidence>
<dbReference type="Proteomes" id="UP000317648">
    <property type="component" value="Chromosome"/>
</dbReference>
<dbReference type="OrthoDB" id="239512at2"/>
<keyword evidence="5" id="KW-1185">Reference proteome</keyword>
<name>A0A518DVT8_9BACT</name>
<dbReference type="InterPro" id="IPR002035">
    <property type="entry name" value="VWF_A"/>
</dbReference>
<sequence length="687" mass="76805">MEQNSQSKTARVPMKAPSNRDGASSAVADEELNEDALADQASADDDAEYEEYEEAVRPMTLRRWLEQGGSFGSSVLVHMLLFLLMGYISVGPSEEELLLDLDRIRIETPPVSQEEPLQAVDFNQQVQSQAQQTSATFASQNNLGEGGEIGMGMGLPSVSLDPKILSSKPAGGSVSVDRLTLDMPSANVIAMGVPDGAFGDPHAVVENYDQAFDRITEELLFMLSEQEVLVIWIFDQSESMKDDQQMIRERIETVYAELGVVGEGRNARLTTAVASFGASYYLHTKKPTADVNEIKAAIDQVPIDPSGEEMMCQAIGRSIDTHAKLAAAQDRKIALIVVTDESGNRQNNDQYLEQALAYAKASKSRIYVLGREAVFGYPYAHQRWRHPQTKHVHWIKIDRGPETALVENLQTDGFRKRYDAHPAGFGPYEQCRLAKETGGIFFMLPGIEVDIVRGDDREYALEAIRPYKPDLRSRAEVITAMQGKPLQQVLTKIVQDLNPYREGAAKIMEARMLFSPRVDQLGVQMAQELEKARIFLTYLDAAAKTLEQAKVLRHDSDRRRQANYDLMYAQVLAYTARRYEYIAACDHFVRNPPEAPPMEKPGFLRFEGWRVHGNKELLAPDVTQSYVDRSTEMFNQIIAEHPGSPWAARAEWELSRGFGITVKAGGYDYYGPDRNPFTGPKIPVPKL</sequence>
<evidence type="ECO:0000256" key="2">
    <source>
        <dbReference type="SAM" id="Phobius"/>
    </source>
</evidence>
<keyword evidence="2" id="KW-0812">Transmembrane</keyword>
<dbReference type="Gene3D" id="3.40.50.410">
    <property type="entry name" value="von Willebrand factor, type A domain"/>
    <property type="match status" value="1"/>
</dbReference>
<dbReference type="CDD" id="cd00198">
    <property type="entry name" value="vWFA"/>
    <property type="match status" value="1"/>
</dbReference>
<keyword evidence="2" id="KW-0472">Membrane</keyword>
<dbReference type="PROSITE" id="PS50234">
    <property type="entry name" value="VWFA"/>
    <property type="match status" value="1"/>
</dbReference>
<evidence type="ECO:0000313" key="5">
    <source>
        <dbReference type="Proteomes" id="UP000317648"/>
    </source>
</evidence>
<protein>
    <recommendedName>
        <fullName evidence="3">VWFA domain-containing protein</fullName>
    </recommendedName>
</protein>
<dbReference type="EMBL" id="CP036433">
    <property type="protein sequence ID" value="QDU95952.1"/>
    <property type="molecule type" value="Genomic_DNA"/>
</dbReference>
<dbReference type="AlphaFoldDB" id="A0A518DVT8"/>
<dbReference type="Pfam" id="PF00092">
    <property type="entry name" value="VWA"/>
    <property type="match status" value="1"/>
</dbReference>
<accession>A0A518DVT8</accession>
<keyword evidence="2" id="KW-1133">Transmembrane helix</keyword>
<evidence type="ECO:0000256" key="1">
    <source>
        <dbReference type="SAM" id="MobiDB-lite"/>
    </source>
</evidence>
<proteinExistence type="predicted"/>
<feature type="transmembrane region" description="Helical" evidence="2">
    <location>
        <begin position="69"/>
        <end position="90"/>
    </location>
</feature>